<dbReference type="AlphaFoldDB" id="A0A5B9EEZ2"/>
<accession>A0A5B9EEZ2</accession>
<dbReference type="InterPro" id="IPR008988">
    <property type="entry name" value="Transcriptional_repressor_C"/>
</dbReference>
<feature type="domain" description="Ferrous iron transporter FeoA-like" evidence="2">
    <location>
        <begin position="1"/>
        <end position="73"/>
    </location>
</feature>
<evidence type="ECO:0000313" key="3">
    <source>
        <dbReference type="EMBL" id="QEE29695.1"/>
    </source>
</evidence>
<organism evidence="3 4">
    <name type="scientific">Terriglobus albidus</name>
    <dbReference type="NCBI Taxonomy" id="1592106"/>
    <lineage>
        <taxon>Bacteria</taxon>
        <taxon>Pseudomonadati</taxon>
        <taxon>Acidobacteriota</taxon>
        <taxon>Terriglobia</taxon>
        <taxon>Terriglobales</taxon>
        <taxon>Acidobacteriaceae</taxon>
        <taxon>Terriglobus</taxon>
    </lineage>
</organism>
<dbReference type="InterPro" id="IPR007167">
    <property type="entry name" value="Fe-transptr_FeoA-like"/>
</dbReference>
<keyword evidence="4" id="KW-1185">Reference proteome</keyword>
<dbReference type="GO" id="GO:0046914">
    <property type="term" value="F:transition metal ion binding"/>
    <property type="evidence" value="ECO:0007669"/>
    <property type="project" value="InterPro"/>
</dbReference>
<dbReference type="RefSeq" id="WP_147648942.1">
    <property type="nucleotide sequence ID" value="NZ_CP042806.1"/>
</dbReference>
<dbReference type="EMBL" id="CP042806">
    <property type="protein sequence ID" value="QEE29695.1"/>
    <property type="molecule type" value="Genomic_DNA"/>
</dbReference>
<reference evidence="3 4" key="1">
    <citation type="submission" date="2019-08" db="EMBL/GenBank/DDBJ databases">
        <title>Complete genome sequence of Terriglobus albidus strain ORNL.</title>
        <authorList>
            <person name="Podar M."/>
        </authorList>
    </citation>
    <scope>NUCLEOTIDE SEQUENCE [LARGE SCALE GENOMIC DNA]</scope>
    <source>
        <strain evidence="3 4">ORNL</strain>
    </source>
</reference>
<sequence>MCLSEMKVGQHGRLERVELPEEVGDHLAHMGFLPGAGVHVLRRAPGGDPTVYRVDGIEVALRRETARHLFMTPIEKVQ</sequence>
<dbReference type="SMART" id="SM00899">
    <property type="entry name" value="FeoA"/>
    <property type="match status" value="1"/>
</dbReference>
<dbReference type="InterPro" id="IPR038157">
    <property type="entry name" value="FeoA_core_dom"/>
</dbReference>
<dbReference type="SUPFAM" id="SSF50037">
    <property type="entry name" value="C-terminal domain of transcriptional repressors"/>
    <property type="match status" value="1"/>
</dbReference>
<evidence type="ECO:0000259" key="2">
    <source>
        <dbReference type="SMART" id="SM00899"/>
    </source>
</evidence>
<dbReference type="OrthoDB" id="9811076at2"/>
<evidence type="ECO:0000256" key="1">
    <source>
        <dbReference type="ARBA" id="ARBA00023004"/>
    </source>
</evidence>
<dbReference type="Pfam" id="PF04023">
    <property type="entry name" value="FeoA"/>
    <property type="match status" value="1"/>
</dbReference>
<protein>
    <submittedName>
        <fullName evidence="3">Ferrous iron transport protein A</fullName>
    </submittedName>
</protein>
<keyword evidence="1" id="KW-0408">Iron</keyword>
<name>A0A5B9EEZ2_9BACT</name>
<evidence type="ECO:0000313" key="4">
    <source>
        <dbReference type="Proteomes" id="UP000321820"/>
    </source>
</evidence>
<dbReference type="PANTHER" id="PTHR42954:SF2">
    <property type="entry name" value="FE(2+) TRANSPORT PROTEIN A"/>
    <property type="match status" value="1"/>
</dbReference>
<dbReference type="PANTHER" id="PTHR42954">
    <property type="entry name" value="FE(2+) TRANSPORT PROTEIN A"/>
    <property type="match status" value="1"/>
</dbReference>
<dbReference type="Gene3D" id="2.30.30.90">
    <property type="match status" value="1"/>
</dbReference>
<dbReference type="KEGG" id="talb:FTW19_17915"/>
<gene>
    <name evidence="3" type="ORF">FTW19_17915</name>
</gene>
<proteinExistence type="predicted"/>
<dbReference type="Proteomes" id="UP000321820">
    <property type="component" value="Chromosome"/>
</dbReference>
<dbReference type="InterPro" id="IPR052713">
    <property type="entry name" value="FeoA"/>
</dbReference>